<keyword evidence="2" id="KW-0547">Nucleotide-binding</keyword>
<dbReference type="PRINTS" id="PR01607">
    <property type="entry name" value="APYRASEFAMLY"/>
</dbReference>
<evidence type="ECO:0000259" key="4">
    <source>
        <dbReference type="Pfam" id="PF02872"/>
    </source>
</evidence>
<dbReference type="Proteomes" id="UP000215595">
    <property type="component" value="Unassembled WGS sequence"/>
</dbReference>
<protein>
    <submittedName>
        <fullName evidence="5">Bifunctional metallophosphatase/5'-nucleotidase</fullName>
    </submittedName>
</protein>
<dbReference type="PANTHER" id="PTHR11575:SF24">
    <property type="entry name" value="5'-NUCLEOTIDASE"/>
    <property type="match status" value="1"/>
</dbReference>
<dbReference type="Gene3D" id="3.60.21.10">
    <property type="match status" value="1"/>
</dbReference>
<dbReference type="EMBL" id="NCEB01000021">
    <property type="protein sequence ID" value="OYX32598.1"/>
    <property type="molecule type" value="Genomic_DNA"/>
</dbReference>
<proteinExistence type="inferred from homology"/>
<dbReference type="PANTHER" id="PTHR11575">
    <property type="entry name" value="5'-NUCLEOTIDASE-RELATED"/>
    <property type="match status" value="1"/>
</dbReference>
<dbReference type="InterPro" id="IPR004843">
    <property type="entry name" value="Calcineurin-like_PHP"/>
</dbReference>
<organism evidence="5 6">
    <name type="scientific">Brevundimonas subvibrioides</name>
    <dbReference type="NCBI Taxonomy" id="74313"/>
    <lineage>
        <taxon>Bacteria</taxon>
        <taxon>Pseudomonadati</taxon>
        <taxon>Pseudomonadota</taxon>
        <taxon>Alphaproteobacteria</taxon>
        <taxon>Caulobacterales</taxon>
        <taxon>Caulobacteraceae</taxon>
        <taxon>Brevundimonas</taxon>
    </lineage>
</organism>
<dbReference type="InterPro" id="IPR029052">
    <property type="entry name" value="Metallo-depent_PP-like"/>
</dbReference>
<dbReference type="Pfam" id="PF02872">
    <property type="entry name" value="5_nucleotid_C"/>
    <property type="match status" value="1"/>
</dbReference>
<dbReference type="GO" id="GO:0009166">
    <property type="term" value="P:nucleotide catabolic process"/>
    <property type="evidence" value="ECO:0007669"/>
    <property type="project" value="InterPro"/>
</dbReference>
<name>A0A258FKQ4_9CAUL</name>
<dbReference type="InterPro" id="IPR006179">
    <property type="entry name" value="5_nucleotidase/apyrase"/>
</dbReference>
<dbReference type="InterPro" id="IPR036907">
    <property type="entry name" value="5'-Nucleotdase_C_sf"/>
</dbReference>
<gene>
    <name evidence="5" type="ORF">B7Z01_10560</name>
</gene>
<comment type="caution">
    <text evidence="5">The sequence shown here is derived from an EMBL/GenBank/DDBJ whole genome shotgun (WGS) entry which is preliminary data.</text>
</comment>
<dbReference type="GO" id="GO:0030288">
    <property type="term" value="C:outer membrane-bounded periplasmic space"/>
    <property type="evidence" value="ECO:0007669"/>
    <property type="project" value="TreeGrafter"/>
</dbReference>
<sequence length="475" mass="51790">MTALTLLQLNDLHGYLEPHPELVRAEGGWRFERLGGVARIARIFEEARAEGPCLTLDNGDTFHGTRVAVASRGEALVPIMNALKIDAMTAHWEFAYGPAGFKALASRLDYPVLAANVFRKDDGAPMFDGRRIFERGGLRIGVIGLACPIVDKTMPPAFSEGVRFELGVTEAREQLQRLREEQVDVVVLLSHLGFPQDLKLAAETPGLDVILSGHTHNRLHEPARVGDTLIIQSGCHGAYVGRLDLEIADGRVSLRRHRLIAVDPGPEDDHVAGLVETALAPERERMARVVGRTAVPLHRYGMASAPMDDALLAAIAKAAEVEIAFSNGWRYGAPVAPGPVTLGDLYNIVPMNPPISRTTLTGAELKAMLEENLERTFAADPYEQMGGYIKRCRGLTAFVKLENSKGRRLDRLLVGGLPVEPDADYRVAFITAQGVPERYGRDRQTLDISAVEALETWFAGQTPGEPDLPASVLII</sequence>
<dbReference type="SUPFAM" id="SSF55816">
    <property type="entry name" value="5'-nucleotidase (syn. UDP-sugar hydrolase), C-terminal domain"/>
    <property type="match status" value="1"/>
</dbReference>
<dbReference type="InterPro" id="IPR008334">
    <property type="entry name" value="5'-Nucleotdase_C"/>
</dbReference>
<evidence type="ECO:0000259" key="3">
    <source>
        <dbReference type="Pfam" id="PF00149"/>
    </source>
</evidence>
<dbReference type="GO" id="GO:0016787">
    <property type="term" value="F:hydrolase activity"/>
    <property type="evidence" value="ECO:0007669"/>
    <property type="project" value="UniProtKB-KW"/>
</dbReference>
<evidence type="ECO:0000256" key="1">
    <source>
        <dbReference type="ARBA" id="ARBA00022729"/>
    </source>
</evidence>
<evidence type="ECO:0000313" key="6">
    <source>
        <dbReference type="Proteomes" id="UP000215595"/>
    </source>
</evidence>
<dbReference type="GO" id="GO:0000166">
    <property type="term" value="F:nucleotide binding"/>
    <property type="evidence" value="ECO:0007669"/>
    <property type="project" value="UniProtKB-KW"/>
</dbReference>
<dbReference type="AlphaFoldDB" id="A0A258FKQ4"/>
<dbReference type="Pfam" id="PF00149">
    <property type="entry name" value="Metallophos"/>
    <property type="match status" value="1"/>
</dbReference>
<evidence type="ECO:0000313" key="5">
    <source>
        <dbReference type="EMBL" id="OYX32598.1"/>
    </source>
</evidence>
<dbReference type="Gene3D" id="3.90.780.10">
    <property type="entry name" value="5'-Nucleotidase, C-terminal domain"/>
    <property type="match status" value="1"/>
</dbReference>
<reference evidence="5 6" key="1">
    <citation type="submission" date="2017-03" db="EMBL/GenBank/DDBJ databases">
        <title>Lifting the veil on microbial sulfur biogeochemistry in mining wastewaters.</title>
        <authorList>
            <person name="Kantor R.S."/>
            <person name="Colenbrander Nelson T."/>
            <person name="Marshall S."/>
            <person name="Bennett D."/>
            <person name="Apte S."/>
            <person name="Camacho D."/>
            <person name="Thomas B.C."/>
            <person name="Warren L.A."/>
            <person name="Banfield J.F."/>
        </authorList>
    </citation>
    <scope>NUCLEOTIDE SEQUENCE [LARGE SCALE GENOMIC DNA]</scope>
    <source>
        <strain evidence="5">32-69-9</strain>
    </source>
</reference>
<evidence type="ECO:0000256" key="2">
    <source>
        <dbReference type="RuleBase" id="RU362119"/>
    </source>
</evidence>
<feature type="domain" description="5'-Nucleotidase C-terminal" evidence="4">
    <location>
        <begin position="306"/>
        <end position="429"/>
    </location>
</feature>
<comment type="similarity">
    <text evidence="2">Belongs to the 5'-nucleotidase family.</text>
</comment>
<accession>A0A258FKQ4</accession>
<keyword evidence="1" id="KW-0732">Signal</keyword>
<feature type="domain" description="Calcineurin-like phosphoesterase" evidence="3">
    <location>
        <begin position="5"/>
        <end position="217"/>
    </location>
</feature>
<dbReference type="SUPFAM" id="SSF56300">
    <property type="entry name" value="Metallo-dependent phosphatases"/>
    <property type="match status" value="1"/>
</dbReference>
<keyword evidence="2" id="KW-0378">Hydrolase</keyword>